<accession>A0ABN8G325</accession>
<evidence type="ECO:0000259" key="1">
    <source>
        <dbReference type="PROSITE" id="PS51750"/>
    </source>
</evidence>
<protein>
    <recommendedName>
        <fullName evidence="1">Bro-N domain-containing protein</fullName>
    </recommendedName>
</protein>
<dbReference type="PANTHER" id="PTHR36180">
    <property type="entry name" value="DNA-BINDING PROTEIN-RELATED-RELATED"/>
    <property type="match status" value="1"/>
</dbReference>
<evidence type="ECO:0000313" key="2">
    <source>
        <dbReference type="EMBL" id="CAH1194649.1"/>
    </source>
</evidence>
<dbReference type="InterPro" id="IPR005039">
    <property type="entry name" value="Ant_C"/>
</dbReference>
<organism evidence="2 3">
    <name type="scientific">Paenibacillus auburnensis</name>
    <dbReference type="NCBI Taxonomy" id="2905649"/>
    <lineage>
        <taxon>Bacteria</taxon>
        <taxon>Bacillati</taxon>
        <taxon>Bacillota</taxon>
        <taxon>Bacilli</taxon>
        <taxon>Bacillales</taxon>
        <taxon>Paenibacillaceae</taxon>
        <taxon>Paenibacillus</taxon>
    </lineage>
</organism>
<dbReference type="Pfam" id="PF03374">
    <property type="entry name" value="ANT"/>
    <property type="match status" value="1"/>
</dbReference>
<dbReference type="PANTHER" id="PTHR36180:SF2">
    <property type="entry name" value="BRO FAMILY PROTEIN"/>
    <property type="match status" value="1"/>
</dbReference>
<dbReference type="SMART" id="SM01040">
    <property type="entry name" value="Bro-N"/>
    <property type="match status" value="1"/>
</dbReference>
<feature type="domain" description="Bro-N" evidence="1">
    <location>
        <begin position="1"/>
        <end position="105"/>
    </location>
</feature>
<comment type="caution">
    <text evidence="2">The sequence shown here is derived from an EMBL/GenBank/DDBJ whole genome shotgun (WGS) entry which is preliminary data.</text>
</comment>
<dbReference type="Pfam" id="PF02498">
    <property type="entry name" value="Bro-N"/>
    <property type="match status" value="1"/>
</dbReference>
<dbReference type="PROSITE" id="PS51750">
    <property type="entry name" value="BRO_N"/>
    <property type="match status" value="1"/>
</dbReference>
<reference evidence="2" key="1">
    <citation type="submission" date="2022-01" db="EMBL/GenBank/DDBJ databases">
        <authorList>
            <person name="Criscuolo A."/>
        </authorList>
    </citation>
    <scope>NUCLEOTIDE SEQUENCE</scope>
    <source>
        <strain evidence="2">CIP111892</strain>
    </source>
</reference>
<proteinExistence type="predicted"/>
<dbReference type="Proteomes" id="UP000838324">
    <property type="component" value="Unassembled WGS sequence"/>
</dbReference>
<keyword evidence="3" id="KW-1185">Reference proteome</keyword>
<gene>
    <name evidence="2" type="ORF">PAECIP111892_01784</name>
</gene>
<dbReference type="RefSeq" id="WP_236331969.1">
    <property type="nucleotide sequence ID" value="NZ_CAKMMG010000001.1"/>
</dbReference>
<sequence length="264" mass="29407">MEQLTKVFTYESAEVRTVMVEGEPWFVAKDVCAVLGIANNRDALGRLDDDEKGVASTDTLGGVQSLQTVNESGLYSLILGSRKPEARAFKRWITHDVIPSIRKTGMYATDALLDDPDLLLKTVTRLAEERRGRLLAEAQVAAQAPKVEAFDTFIDADGTMTVDQVAKLLGMKPRVLRDTLRARKLIRRDGLPYQQFTPRYFDVVPYVSPWGVAKPYARVTTEGVAYIERLLAGKVEPEAYSTDNVITFEPRRPSSITLNLNLNA</sequence>
<dbReference type="InterPro" id="IPR003497">
    <property type="entry name" value="BRO_N_domain"/>
</dbReference>
<name>A0ABN8G325_9BACL</name>
<dbReference type="EMBL" id="CAKMMG010000001">
    <property type="protein sequence ID" value="CAH1194649.1"/>
    <property type="molecule type" value="Genomic_DNA"/>
</dbReference>
<evidence type="ECO:0000313" key="3">
    <source>
        <dbReference type="Proteomes" id="UP000838324"/>
    </source>
</evidence>